<dbReference type="Proteomes" id="UP000606786">
    <property type="component" value="Unassembled WGS sequence"/>
</dbReference>
<protein>
    <submittedName>
        <fullName evidence="2">(Mediterranean fruit fly) hypothetical protein</fullName>
    </submittedName>
</protein>
<dbReference type="AlphaFoldDB" id="A0A811UG71"/>
<gene>
    <name evidence="2" type="ORF">CCAP1982_LOCUS6817</name>
</gene>
<dbReference type="EMBL" id="CAJHJT010000012">
    <property type="protein sequence ID" value="CAD6998202.1"/>
    <property type="molecule type" value="Genomic_DNA"/>
</dbReference>
<accession>A0A811UG71</accession>
<feature type="compositionally biased region" description="Polar residues" evidence="1">
    <location>
        <begin position="7"/>
        <end position="16"/>
    </location>
</feature>
<feature type="region of interest" description="Disordered" evidence="1">
    <location>
        <begin position="1"/>
        <end position="26"/>
    </location>
</feature>
<comment type="caution">
    <text evidence="2">The sequence shown here is derived from an EMBL/GenBank/DDBJ whole genome shotgun (WGS) entry which is preliminary data.</text>
</comment>
<name>A0A811UG71_CERCA</name>
<evidence type="ECO:0000313" key="3">
    <source>
        <dbReference type="Proteomes" id="UP000606786"/>
    </source>
</evidence>
<sequence>MGHQKTAYDQTLSRSLRPTEEPGTHSISNQIHVVVAKYTTVEFEYKLIASSDPCLFMSSTDRNAFVITPSN</sequence>
<organism evidence="2 3">
    <name type="scientific">Ceratitis capitata</name>
    <name type="common">Mediterranean fruit fly</name>
    <name type="synonym">Tephritis capitata</name>
    <dbReference type="NCBI Taxonomy" id="7213"/>
    <lineage>
        <taxon>Eukaryota</taxon>
        <taxon>Metazoa</taxon>
        <taxon>Ecdysozoa</taxon>
        <taxon>Arthropoda</taxon>
        <taxon>Hexapoda</taxon>
        <taxon>Insecta</taxon>
        <taxon>Pterygota</taxon>
        <taxon>Neoptera</taxon>
        <taxon>Endopterygota</taxon>
        <taxon>Diptera</taxon>
        <taxon>Brachycera</taxon>
        <taxon>Muscomorpha</taxon>
        <taxon>Tephritoidea</taxon>
        <taxon>Tephritidae</taxon>
        <taxon>Ceratitis</taxon>
        <taxon>Ceratitis</taxon>
    </lineage>
</organism>
<reference evidence="2" key="1">
    <citation type="submission" date="2020-11" db="EMBL/GenBank/DDBJ databases">
        <authorList>
            <person name="Whitehead M."/>
        </authorList>
    </citation>
    <scope>NUCLEOTIDE SEQUENCE</scope>
    <source>
        <strain evidence="2">EGII</strain>
    </source>
</reference>
<evidence type="ECO:0000313" key="2">
    <source>
        <dbReference type="EMBL" id="CAD6998202.1"/>
    </source>
</evidence>
<proteinExistence type="predicted"/>
<evidence type="ECO:0000256" key="1">
    <source>
        <dbReference type="SAM" id="MobiDB-lite"/>
    </source>
</evidence>
<keyword evidence="3" id="KW-1185">Reference proteome</keyword>